<organism evidence="6 7">
    <name type="scientific">Labeo rohita</name>
    <name type="common">Indian major carp</name>
    <name type="synonym">Cyprinus rohita</name>
    <dbReference type="NCBI Taxonomy" id="84645"/>
    <lineage>
        <taxon>Eukaryota</taxon>
        <taxon>Metazoa</taxon>
        <taxon>Chordata</taxon>
        <taxon>Craniata</taxon>
        <taxon>Vertebrata</taxon>
        <taxon>Euteleostomi</taxon>
        <taxon>Actinopterygii</taxon>
        <taxon>Neopterygii</taxon>
        <taxon>Teleostei</taxon>
        <taxon>Ostariophysi</taxon>
        <taxon>Cypriniformes</taxon>
        <taxon>Cyprinidae</taxon>
        <taxon>Labeoninae</taxon>
        <taxon>Labeonini</taxon>
        <taxon>Labeo</taxon>
    </lineage>
</organism>
<dbReference type="Gene3D" id="2.60.120.230">
    <property type="match status" value="3"/>
</dbReference>
<evidence type="ECO:0000313" key="7">
    <source>
        <dbReference type="Proteomes" id="UP000830375"/>
    </source>
</evidence>
<dbReference type="InterPro" id="IPR005018">
    <property type="entry name" value="DOMON_domain"/>
</dbReference>
<gene>
    <name evidence="6" type="ORF">H4Q32_015085</name>
</gene>
<dbReference type="Pfam" id="PF01082">
    <property type="entry name" value="Cu2_monooxygen"/>
    <property type="match status" value="3"/>
</dbReference>
<evidence type="ECO:0000259" key="5">
    <source>
        <dbReference type="PROSITE" id="PS50836"/>
    </source>
</evidence>
<evidence type="ECO:0000256" key="3">
    <source>
        <dbReference type="ARBA" id="ARBA00023157"/>
    </source>
</evidence>
<dbReference type="Pfam" id="PF03351">
    <property type="entry name" value="DOMON"/>
    <property type="match status" value="3"/>
</dbReference>
<evidence type="ECO:0000256" key="1">
    <source>
        <dbReference type="ARBA" id="ARBA00001973"/>
    </source>
</evidence>
<dbReference type="Gene3D" id="2.60.40.1210">
    <property type="entry name" value="Cellobiose dehydrogenase, cytochrome domain"/>
    <property type="match status" value="2"/>
</dbReference>
<protein>
    <recommendedName>
        <fullName evidence="5">DOMON domain-containing protein</fullName>
    </recommendedName>
</protein>
<dbReference type="SUPFAM" id="SSF49742">
    <property type="entry name" value="PHM/PNGase F"/>
    <property type="match status" value="6"/>
</dbReference>
<dbReference type="InterPro" id="IPR045266">
    <property type="entry name" value="DOH_DOMON"/>
</dbReference>
<comment type="caution">
    <text evidence="6">The sequence shown here is derived from an EMBL/GenBank/DDBJ whole genome shotgun (WGS) entry which is preliminary data.</text>
</comment>
<dbReference type="CDD" id="cd09631">
    <property type="entry name" value="DOMON_DOH"/>
    <property type="match status" value="3"/>
</dbReference>
<reference evidence="6 7" key="1">
    <citation type="submission" date="2022-01" db="EMBL/GenBank/DDBJ databases">
        <title>A high-quality chromosome-level genome assembly of rohu carp, Labeo rohita.</title>
        <authorList>
            <person name="Arick M.A. II"/>
            <person name="Hsu C.-Y."/>
            <person name="Magbanua Z."/>
            <person name="Pechanova O."/>
            <person name="Grover C."/>
            <person name="Miller E."/>
            <person name="Thrash A."/>
            <person name="Ezzel L."/>
            <person name="Alam S."/>
            <person name="Benzie J."/>
            <person name="Hamilton M."/>
            <person name="Karsi A."/>
            <person name="Lawrence M.L."/>
            <person name="Peterson D.G."/>
        </authorList>
    </citation>
    <scope>NUCLEOTIDE SEQUENCE [LARGE SCALE GENOMIC DNA]</scope>
    <source>
        <strain evidence="7">BAU-BD-2019</strain>
        <tissue evidence="6">Blood</tissue>
    </source>
</reference>
<keyword evidence="7" id="KW-1185">Reference proteome</keyword>
<evidence type="ECO:0000256" key="4">
    <source>
        <dbReference type="ARBA" id="ARBA00023180"/>
    </source>
</evidence>
<dbReference type="EMBL" id="JACTAM010000020">
    <property type="protein sequence ID" value="KAI2652225.1"/>
    <property type="molecule type" value="Genomic_DNA"/>
</dbReference>
<dbReference type="InterPro" id="IPR000945">
    <property type="entry name" value="DBH-like"/>
</dbReference>
<accession>A0ABQ8LNK0</accession>
<sequence>MSLPSQTPYKDTVCQILKRKHVQWSWAQEDPLLPFSEYLDHKNHVLLRWGFDEIQRTILFEVTVNTTGWVGFGFSPNGGMAGADIVIGGVGPDGTYFTDRHAGGNAIPEVDQLQNYELLSLTEANGKTVMKFQRSIDSCDKDDLSITDLPMKLIYAYGENDDITYHGTQRGTKELNLLKYMPQITPPNSNYFDVTMINFTVPAKHTHYHCKVLKAPAFDTKQHIYRIEPLIKNVDLVHHLLLYRCPPIVTEELDVECYTTVDAQCMEVVAAWGVGGGAFEFPEVAGLPIGGNVREFFYRLEVHYNNPTIAEGRVDESGLRFHYTSELRQHDAAILMTGLAVAPGYAIPPKAKSFLTYGLCDTANIPKVLEKANDLQVFAVMLHTHLVGRKVRVGQFRAGEQIDLLVVDENYDFEYQEMLNLGKTKTVKLNDKVLVQCTYNTENLDTLTWLYKLRWEQKMHCNLIENPIFIIHLALKMYPNDNVSLIGSFCRSWLDIMLNKIWDDTSVSEYQHTLNTIDQHITVTNSVVSVYTLHNICFCSDHSCIYLTLFSMCNNASSYKGTFPELTVIPPAPCISGCVTKSLALLSLLLCLAWSWAQEDPLLPFSEHLDPGHNVRLRWGFDEIQGTILFELTVNTSGWVGFGFSPNGGMAGADMVIGGVGPKGTYFTQQNYKLLSLIESDGKTVMKFQRSIDSCDKDDLSITDLPMKLIYAYGQTDDITYHSTRRGTKELNLLKYMPRVNPPNSNFFDITMVNFTIPANQTHYHCKIMQAPTFGPKQHIYRIEPVISNIDLVHHLLLYRCPPGVTEELDVECYTTVDAQCMEVVAVWGVGGGAFEFPEVAGLPIGGNVGDFFYRLEVHYNNPNKSAGRVDNSGLRFYYTSELRQHDAAILMTGLAVAPGYAIPPKAKSFLTYGLCDTAYIPQVLETPQDFQVFAVMLHTHLAGRKVRVGHFRGGKQIDLLAVDENYDFEFQKVTNLGKSKTVKLGDKLLVECTYNTENRNTLTWGGLSTSNEMCLAFLLYYPAMNLSGCLSFPDITSLVYAMGATDIDSWLNIMFTKTWDDMSVNQYQQTLKRTDQVVIVTSSFNNASYNTGTVPDLKVIPPATCMSGCATKSLALLSLLLCLAVQWTGVRGGEQTQVRRGYRQLTKRVSTEQFDVHCLLRHHLKTPSWSWAQEDPLLPFSEHLDPEHNVRLKWGFDEIQGTILFELTVNTSGWVGFGFSPKGGMTGADMVIGGVGPKGTYFTDRHAVGNSIPVIDQKQNYILLSLNESNGRTVMKFQRSIEACDENDLTITDLPMKLIYAYGQTDDIMYHSNRRGTKEVNLLKYMPRVNPPNSKYFDMTMFTIPTNQTHYHCKIMKAPKFDLKQHIYRIEPVITNFDLVHHLLMYRCPPTVTEPLEAECYTSFKTNLCMETVAVLEVHYNNPNKTAGRVDNSGLRFYYTSELRQHDAAVLGTGLVVSSGYAIPPKAKSFLTYGLCDTAYISQVLEKPQDLQVGEKQIDFLAVDENYDFEYQDVTNLGKTKTVKLGDKLLVECTYNTENRSALTWPWNDTSINQYQQTLKKIDQLVVIADSFKNISCNIGLIPNLSVIPSAPCMSGCDTRSLALPLLLFCLAVQFMQKYY</sequence>
<comment type="cofactor">
    <cofactor evidence="1">
        <name>Cu(2+)</name>
        <dbReference type="ChEBI" id="CHEBI:29036"/>
    </cofactor>
</comment>
<evidence type="ECO:0000256" key="2">
    <source>
        <dbReference type="ARBA" id="ARBA00010676"/>
    </source>
</evidence>
<keyword evidence="3" id="KW-1015">Disulfide bond</keyword>
<dbReference type="SMART" id="SM00664">
    <property type="entry name" value="DoH"/>
    <property type="match status" value="3"/>
</dbReference>
<dbReference type="Proteomes" id="UP000830375">
    <property type="component" value="Unassembled WGS sequence"/>
</dbReference>
<dbReference type="InterPro" id="IPR036939">
    <property type="entry name" value="Cu2_ascorb_mOase_N_sf"/>
</dbReference>
<dbReference type="Pfam" id="PF03712">
    <property type="entry name" value="Cu2_monoox_C"/>
    <property type="match status" value="3"/>
</dbReference>
<feature type="domain" description="DOMON" evidence="5">
    <location>
        <begin position="1189"/>
        <end position="1304"/>
    </location>
</feature>
<dbReference type="InterPro" id="IPR028460">
    <property type="entry name" value="Tbh/DBH"/>
</dbReference>
<dbReference type="PANTHER" id="PTHR10157:SF41">
    <property type="entry name" value="DBH-LIKE MONOOXYGENASE PROTEIN 2 HOMOLOG"/>
    <property type="match status" value="1"/>
</dbReference>
<name>A0ABQ8LNK0_LABRO</name>
<comment type="similarity">
    <text evidence="2">Belongs to the copper type II ascorbate-dependent monooxygenase family.</text>
</comment>
<dbReference type="SUPFAM" id="SSF49344">
    <property type="entry name" value="CBD9-like"/>
    <property type="match status" value="2"/>
</dbReference>
<dbReference type="PRINTS" id="PR00767">
    <property type="entry name" value="DBMONOXGNASE"/>
</dbReference>
<evidence type="ECO:0000313" key="6">
    <source>
        <dbReference type="EMBL" id="KAI2652225.1"/>
    </source>
</evidence>
<dbReference type="InterPro" id="IPR024548">
    <property type="entry name" value="Cu2_monoox_C"/>
</dbReference>
<feature type="domain" description="DOMON" evidence="5">
    <location>
        <begin position="43"/>
        <end position="158"/>
    </location>
</feature>
<keyword evidence="4" id="KW-0325">Glycoprotein</keyword>
<dbReference type="PROSITE" id="PS50836">
    <property type="entry name" value="DOMON"/>
    <property type="match status" value="3"/>
</dbReference>
<dbReference type="PANTHER" id="PTHR10157">
    <property type="entry name" value="DOPAMINE BETA HYDROXYLASE RELATED"/>
    <property type="match status" value="1"/>
</dbReference>
<proteinExistence type="inferred from homology"/>
<feature type="domain" description="DOMON" evidence="5">
    <location>
        <begin position="613"/>
        <end position="738"/>
    </location>
</feature>
<dbReference type="InterPro" id="IPR008977">
    <property type="entry name" value="PHM/PNGase_F_dom_sf"/>
</dbReference>
<dbReference type="InterPro" id="IPR014784">
    <property type="entry name" value="Cu2_ascorb_mOase-like_C"/>
</dbReference>
<dbReference type="InterPro" id="IPR000323">
    <property type="entry name" value="Cu2_ascorb_mOase_N"/>
</dbReference>
<dbReference type="Gene3D" id="2.60.120.310">
    <property type="entry name" value="Copper type II, ascorbate-dependent monooxygenase, N-terminal domain"/>
    <property type="match status" value="4"/>
</dbReference>